<sequence length="37" mass="4380">MLKSLMNERKTKVAILSQQLFELMLSYSSRCNLYLQV</sequence>
<name>A0A2P2Q6V2_RHIMU</name>
<reference evidence="1" key="1">
    <citation type="submission" date="2018-02" db="EMBL/GenBank/DDBJ databases">
        <title>Rhizophora mucronata_Transcriptome.</title>
        <authorList>
            <person name="Meera S.P."/>
            <person name="Sreeshan A."/>
            <person name="Augustine A."/>
        </authorList>
    </citation>
    <scope>NUCLEOTIDE SEQUENCE</scope>
    <source>
        <tissue evidence="1">Leaf</tissue>
    </source>
</reference>
<dbReference type="AlphaFoldDB" id="A0A2P2Q6V2"/>
<protein>
    <submittedName>
        <fullName evidence="1">Uncharacterized protein</fullName>
    </submittedName>
</protein>
<accession>A0A2P2Q6V2</accession>
<organism evidence="1">
    <name type="scientific">Rhizophora mucronata</name>
    <name type="common">Asiatic mangrove</name>
    <dbReference type="NCBI Taxonomy" id="61149"/>
    <lineage>
        <taxon>Eukaryota</taxon>
        <taxon>Viridiplantae</taxon>
        <taxon>Streptophyta</taxon>
        <taxon>Embryophyta</taxon>
        <taxon>Tracheophyta</taxon>
        <taxon>Spermatophyta</taxon>
        <taxon>Magnoliopsida</taxon>
        <taxon>eudicotyledons</taxon>
        <taxon>Gunneridae</taxon>
        <taxon>Pentapetalae</taxon>
        <taxon>rosids</taxon>
        <taxon>fabids</taxon>
        <taxon>Malpighiales</taxon>
        <taxon>Rhizophoraceae</taxon>
        <taxon>Rhizophora</taxon>
    </lineage>
</organism>
<proteinExistence type="predicted"/>
<dbReference type="EMBL" id="GGEC01082196">
    <property type="protein sequence ID" value="MBX62680.1"/>
    <property type="molecule type" value="Transcribed_RNA"/>
</dbReference>
<evidence type="ECO:0000313" key="1">
    <source>
        <dbReference type="EMBL" id="MBX62680.1"/>
    </source>
</evidence>